<name>A0A502GCV4_9GAMM</name>
<comment type="caution">
    <text evidence="1">The sequence shown here is derived from an EMBL/GenBank/DDBJ whole genome shotgun (WGS) entry which is preliminary data.</text>
</comment>
<dbReference type="RefSeq" id="WP_140473647.1">
    <property type="nucleotide sequence ID" value="NZ_RCZD01000008.1"/>
</dbReference>
<dbReference type="Proteomes" id="UP000317663">
    <property type="component" value="Unassembled WGS sequence"/>
</dbReference>
<organism evidence="1 2">
    <name type="scientific">Ewingella americana</name>
    <dbReference type="NCBI Taxonomy" id="41202"/>
    <lineage>
        <taxon>Bacteria</taxon>
        <taxon>Pseudomonadati</taxon>
        <taxon>Pseudomonadota</taxon>
        <taxon>Gammaproteobacteria</taxon>
        <taxon>Enterobacterales</taxon>
        <taxon>Yersiniaceae</taxon>
        <taxon>Ewingella</taxon>
    </lineage>
</organism>
<evidence type="ECO:0000313" key="2">
    <source>
        <dbReference type="Proteomes" id="UP000317663"/>
    </source>
</evidence>
<evidence type="ECO:0000313" key="1">
    <source>
        <dbReference type="EMBL" id="TPG59919.1"/>
    </source>
</evidence>
<sequence>MDINLVMLMQKCIAHINGTAKQFQLMSINKADADILMTKNYFGFTAQILSRDFPTQEVHVEIHHQTYRSLSNDQRHIGNKLTPQTPSYWIMTPKPELKTLYTGQLGGCCIPELSSLLEEATPATDVTATIKKSLTISSLIAAIEIAVGSAGGAMSLEVACQNIMARLNLALSGQMFADVMKEEFLTSDMQIGTCTLTCNRPDIFGATVLRGTLYRSGKYLEEVGVKLIGGEEYLNDIFVVTSLTDDSPLLIWDDTENEIVVMEDSIASAPKLTQVDRIMDAIAVLEEPETLSLMKYWMPPNFQLFYRALNWLSSALSNSKISASIKEDYADSFPAPSIGDRVEFKSDLQIEQGPCSGTVTQVMDDSIEVSVSDVVVTLPWPLTIFEQHDDLWIFE</sequence>
<gene>
    <name evidence="1" type="ORF">EAH77_15240</name>
</gene>
<keyword evidence="2" id="KW-1185">Reference proteome</keyword>
<reference evidence="1 2" key="1">
    <citation type="journal article" date="2019" name="Environ. Microbiol.">
        <title>Species interactions and distinct microbial communities in high Arctic permafrost affected cryosols are associated with the CH4 and CO2 gas fluxes.</title>
        <authorList>
            <person name="Altshuler I."/>
            <person name="Hamel J."/>
            <person name="Turney S."/>
            <person name="Magnuson E."/>
            <person name="Levesque R."/>
            <person name="Greer C."/>
            <person name="Whyte L.G."/>
        </authorList>
    </citation>
    <scope>NUCLEOTIDE SEQUENCE [LARGE SCALE GENOMIC DNA]</scope>
    <source>
        <strain evidence="1 2">E4</strain>
    </source>
</reference>
<accession>A0A502GCV4</accession>
<proteinExistence type="predicted"/>
<protein>
    <submittedName>
        <fullName evidence="1">Uncharacterized protein</fullName>
    </submittedName>
</protein>
<dbReference type="EMBL" id="RCZD01000008">
    <property type="protein sequence ID" value="TPG59919.1"/>
    <property type="molecule type" value="Genomic_DNA"/>
</dbReference>
<dbReference type="AlphaFoldDB" id="A0A502GCV4"/>